<dbReference type="InterPro" id="IPR040249">
    <property type="entry name" value="Ricin_B-like_lectin_EULS3-like"/>
</dbReference>
<keyword evidence="3" id="KW-1185">Reference proteome</keyword>
<comment type="caution">
    <text evidence="2">The sequence shown here is derived from an EMBL/GenBank/DDBJ whole genome shotgun (WGS) entry which is preliminary data.</text>
</comment>
<dbReference type="CDD" id="cd23431">
    <property type="entry name" value="beta-trefoil_Ricin_AtEULS3-like"/>
    <property type="match status" value="1"/>
</dbReference>
<dbReference type="PANTHER" id="PTHR31257:SF21">
    <property type="entry name" value="OS07G0683600 PROTEIN"/>
    <property type="match status" value="1"/>
</dbReference>
<sequence>MGDRGGFFSGGIFHLPHHQEHPQGHVEPPPYPPTNMLPKGEIVKVFCQARPDYNLAVRNHEIVLVPGNDSDPYQTWIKDESWNTRIKDSAGFPSFALVNRGTGKALRHATSSESPVLLEEYEPNVLNEVILWTMSADVSEGFRAIRPVNNIHLNLDADHGSEKYGGVQDGTKVILFKWKHEPNQHWMLGPVEVRDTVHSSFMPQHEQQYDHHQDPRLTPDIRNDQQRFPPPGQYDHHQDPRLPPQVRFDQHQVSAFPPPQGQYDHHQDPRLPPQVRLDQHQDPRFPPQGQYDHHQDPRLPPHVRLDQHQDTRFPNEGQYDHHQDPRLPPQVRLDQHQYPYGPGYERR</sequence>
<proteinExistence type="predicted"/>
<evidence type="ECO:0000313" key="3">
    <source>
        <dbReference type="Proteomes" id="UP001633002"/>
    </source>
</evidence>
<reference evidence="2 3" key="1">
    <citation type="submission" date="2024-09" db="EMBL/GenBank/DDBJ databases">
        <title>Chromosome-scale assembly of Riccia sorocarpa.</title>
        <authorList>
            <person name="Paukszto L."/>
        </authorList>
    </citation>
    <scope>NUCLEOTIDE SEQUENCE [LARGE SCALE GENOMIC DNA]</scope>
    <source>
        <strain evidence="2">LP-2024</strain>
        <tissue evidence="2">Aerial parts of the thallus</tissue>
    </source>
</reference>
<dbReference type="PANTHER" id="PTHR31257">
    <property type="entry name" value="RICIN B-LIKE LECTIN EULS3"/>
    <property type="match status" value="1"/>
</dbReference>
<name>A0ABD3GGK9_9MARC</name>
<dbReference type="SUPFAM" id="SSF50370">
    <property type="entry name" value="Ricin B-like lectins"/>
    <property type="match status" value="1"/>
</dbReference>
<evidence type="ECO:0000313" key="2">
    <source>
        <dbReference type="EMBL" id="KAL3677317.1"/>
    </source>
</evidence>
<protein>
    <submittedName>
        <fullName evidence="2">Uncharacterized protein</fullName>
    </submittedName>
</protein>
<organism evidence="2 3">
    <name type="scientific">Riccia sorocarpa</name>
    <dbReference type="NCBI Taxonomy" id="122646"/>
    <lineage>
        <taxon>Eukaryota</taxon>
        <taxon>Viridiplantae</taxon>
        <taxon>Streptophyta</taxon>
        <taxon>Embryophyta</taxon>
        <taxon>Marchantiophyta</taxon>
        <taxon>Marchantiopsida</taxon>
        <taxon>Marchantiidae</taxon>
        <taxon>Marchantiales</taxon>
        <taxon>Ricciaceae</taxon>
        <taxon>Riccia</taxon>
    </lineage>
</organism>
<dbReference type="AlphaFoldDB" id="A0ABD3GGK9"/>
<dbReference type="Gene3D" id="2.80.10.50">
    <property type="match status" value="1"/>
</dbReference>
<dbReference type="InterPro" id="IPR035992">
    <property type="entry name" value="Ricin_B-like_lectins"/>
</dbReference>
<feature type="compositionally biased region" description="Basic and acidic residues" evidence="1">
    <location>
        <begin position="207"/>
        <end position="225"/>
    </location>
</feature>
<feature type="region of interest" description="Disordered" evidence="1">
    <location>
        <begin position="204"/>
        <end position="347"/>
    </location>
</feature>
<accession>A0ABD3GGK9</accession>
<evidence type="ECO:0000256" key="1">
    <source>
        <dbReference type="SAM" id="MobiDB-lite"/>
    </source>
</evidence>
<dbReference type="Proteomes" id="UP001633002">
    <property type="component" value="Unassembled WGS sequence"/>
</dbReference>
<feature type="compositionally biased region" description="Basic and acidic residues" evidence="1">
    <location>
        <begin position="291"/>
        <end position="325"/>
    </location>
</feature>
<dbReference type="EMBL" id="JBJQOH010000008">
    <property type="protein sequence ID" value="KAL3677317.1"/>
    <property type="molecule type" value="Genomic_DNA"/>
</dbReference>
<gene>
    <name evidence="2" type="ORF">R1sor_027265</name>
</gene>